<dbReference type="InterPro" id="IPR033452">
    <property type="entry name" value="GH30_C"/>
</dbReference>
<dbReference type="RefSeq" id="WP_100512688.1">
    <property type="nucleotide sequence ID" value="NZ_PEBK01000003.1"/>
</dbReference>
<evidence type="ECO:0000256" key="3">
    <source>
        <dbReference type="ARBA" id="ARBA00022801"/>
    </source>
</evidence>
<dbReference type="GO" id="GO:0016020">
    <property type="term" value="C:membrane"/>
    <property type="evidence" value="ECO:0007669"/>
    <property type="project" value="GOC"/>
</dbReference>
<evidence type="ECO:0000256" key="4">
    <source>
        <dbReference type="RuleBase" id="RU361188"/>
    </source>
</evidence>
<organism evidence="8 9">
    <name type="scientific">Bifidobacterium simiarum</name>
    <dbReference type="NCBI Taxonomy" id="2045441"/>
    <lineage>
        <taxon>Bacteria</taxon>
        <taxon>Bacillati</taxon>
        <taxon>Actinomycetota</taxon>
        <taxon>Actinomycetes</taxon>
        <taxon>Bifidobacteriales</taxon>
        <taxon>Bifidobacteriaceae</taxon>
        <taxon>Bifidobacterium</taxon>
    </lineage>
</organism>
<dbReference type="InterPro" id="IPR001139">
    <property type="entry name" value="Glyco_hydro_30"/>
</dbReference>
<dbReference type="Gene3D" id="2.60.40.1180">
    <property type="entry name" value="Golgi alpha-mannosidase II"/>
    <property type="match status" value="1"/>
</dbReference>
<name>A0A2M9HFY3_9BIFI</name>
<keyword evidence="4" id="KW-0326">Glycosidase</keyword>
<reference evidence="8 9" key="1">
    <citation type="submission" date="2017-10" db="EMBL/GenBank/DDBJ databases">
        <title>Draft genome sequences of strains TRE 1, TRE 9, TRE H and TRI 7, isolated from tamarins, belonging to four potential novel Bifidobacterium species.</title>
        <authorList>
            <person name="Mattarelli P."/>
            <person name="Modesto M."/>
            <person name="Puglisi E."/>
            <person name="Morelli L."/>
            <person name="Spezio C."/>
            <person name="Bonetti A."/>
            <person name="Sandri C."/>
        </authorList>
    </citation>
    <scope>NUCLEOTIDE SEQUENCE [LARGE SCALE GENOMIC DNA]</scope>
    <source>
        <strain evidence="9">TRI7</strain>
    </source>
</reference>
<dbReference type="Proteomes" id="UP000231451">
    <property type="component" value="Unassembled WGS sequence"/>
</dbReference>
<protein>
    <submittedName>
        <fullName evidence="8">Glycosyl hydrolase family 30</fullName>
    </submittedName>
</protein>
<evidence type="ECO:0000256" key="1">
    <source>
        <dbReference type="ARBA" id="ARBA00005382"/>
    </source>
</evidence>
<feature type="compositionally biased region" description="Polar residues" evidence="5">
    <location>
        <begin position="1"/>
        <end position="14"/>
    </location>
</feature>
<sequence>MTKTYRSEYWTRTTGDLADRRKPQQLPPPTVDSGTVGDDVRIVIDPTRQYQLWEGVGAAITDSSASLFMNAMTPKQRHDILSEMFDPEQGGFSSVRISIGASDFSSQAYYSYDDLPDGVAADPSLEYFSIGEGEPGAPDATRDLKNVVPVLQEILAINPAVKVMASPWSAPAWMKTSGRLDGAGRLRLGEYVGNGYRYQDTIDYVYAQYFVKFIAAYESYGIPITSVTMQNEPSNGCPWPITIWTPEELTAWGTEYLRPALDKTYPDVEIYFGDDSLRFWQRPASEYMTPAQAQSFAGAAFHTYSGLPHWVHNGARQFPHWKAAMTERRCMLDDSVAEASHVMFGEIGTWLVRNGVGLINLWNMALDEQGFPSWAGTSGRRGVITIDSSTGKVKRNLEYFMLRNFGQDVAVGSRRVASTNHTPDGRHGGLGSVAFLAPNGDLAGFLYNPTGEDIDAALTVNGMGAKWRTVTVPAYGTVSFHLSDDESVNTTSAPADDEFEITYTPHPTDDHDETLFE</sequence>
<proteinExistence type="inferred from homology"/>
<feature type="region of interest" description="Disordered" evidence="5">
    <location>
        <begin position="486"/>
        <end position="517"/>
    </location>
</feature>
<dbReference type="InterPro" id="IPR033453">
    <property type="entry name" value="Glyco_hydro_30_TIM-barrel"/>
</dbReference>
<dbReference type="PANTHER" id="PTHR11069">
    <property type="entry name" value="GLUCOSYLCERAMIDASE"/>
    <property type="match status" value="1"/>
</dbReference>
<dbReference type="Pfam" id="PF02055">
    <property type="entry name" value="Glyco_hydro_30"/>
    <property type="match status" value="1"/>
</dbReference>
<dbReference type="EMBL" id="PEBK01000003">
    <property type="protein sequence ID" value="PJM75683.1"/>
    <property type="molecule type" value="Genomic_DNA"/>
</dbReference>
<evidence type="ECO:0000256" key="5">
    <source>
        <dbReference type="SAM" id="MobiDB-lite"/>
    </source>
</evidence>
<dbReference type="GO" id="GO:0006680">
    <property type="term" value="P:glucosylceramide catabolic process"/>
    <property type="evidence" value="ECO:0007669"/>
    <property type="project" value="TreeGrafter"/>
</dbReference>
<comment type="similarity">
    <text evidence="1 4">Belongs to the glycosyl hydrolase 30 family.</text>
</comment>
<gene>
    <name evidence="8" type="ORF">CSQ87_04505</name>
</gene>
<evidence type="ECO:0000313" key="9">
    <source>
        <dbReference type="Proteomes" id="UP000231451"/>
    </source>
</evidence>
<evidence type="ECO:0000256" key="2">
    <source>
        <dbReference type="ARBA" id="ARBA00022729"/>
    </source>
</evidence>
<keyword evidence="3 4" id="KW-0378">Hydrolase</keyword>
<feature type="region of interest" description="Disordered" evidence="5">
    <location>
        <begin position="1"/>
        <end position="35"/>
    </location>
</feature>
<dbReference type="PANTHER" id="PTHR11069:SF23">
    <property type="entry name" value="LYSOSOMAL ACID GLUCOSYLCERAMIDASE"/>
    <property type="match status" value="1"/>
</dbReference>
<evidence type="ECO:0000259" key="6">
    <source>
        <dbReference type="Pfam" id="PF02055"/>
    </source>
</evidence>
<accession>A0A2M9HFY3</accession>
<evidence type="ECO:0000259" key="7">
    <source>
        <dbReference type="Pfam" id="PF17189"/>
    </source>
</evidence>
<dbReference type="InterPro" id="IPR017853">
    <property type="entry name" value="GH"/>
</dbReference>
<dbReference type="Gene3D" id="3.20.20.80">
    <property type="entry name" value="Glycosidases"/>
    <property type="match status" value="1"/>
</dbReference>
<dbReference type="OrthoDB" id="9806701at2"/>
<dbReference type="InterPro" id="IPR013780">
    <property type="entry name" value="Glyco_hydro_b"/>
</dbReference>
<feature type="domain" description="Glycosyl hydrolase family 30 TIM-barrel" evidence="6">
    <location>
        <begin position="54"/>
        <end position="384"/>
    </location>
</feature>
<dbReference type="SUPFAM" id="SSF51445">
    <property type="entry name" value="(Trans)glycosidases"/>
    <property type="match status" value="1"/>
</dbReference>
<feature type="domain" description="Glycosyl hydrolase family 30 beta sandwich" evidence="7">
    <location>
        <begin position="412"/>
        <end position="479"/>
    </location>
</feature>
<keyword evidence="2" id="KW-0732">Signal</keyword>
<keyword evidence="9" id="KW-1185">Reference proteome</keyword>
<evidence type="ECO:0000313" key="8">
    <source>
        <dbReference type="EMBL" id="PJM75683.1"/>
    </source>
</evidence>
<dbReference type="Pfam" id="PF17189">
    <property type="entry name" value="Glyco_hydro_30C"/>
    <property type="match status" value="1"/>
</dbReference>
<dbReference type="GO" id="GO:0004348">
    <property type="term" value="F:glucosylceramidase activity"/>
    <property type="evidence" value="ECO:0007669"/>
    <property type="project" value="InterPro"/>
</dbReference>
<dbReference type="AlphaFoldDB" id="A0A2M9HFY3"/>
<comment type="caution">
    <text evidence="8">The sequence shown here is derived from an EMBL/GenBank/DDBJ whole genome shotgun (WGS) entry which is preliminary data.</text>
</comment>